<evidence type="ECO:0000313" key="1">
    <source>
        <dbReference type="EMBL" id="KIJ27424.1"/>
    </source>
</evidence>
<dbReference type="EMBL" id="KN837336">
    <property type="protein sequence ID" value="KIJ27424.1"/>
    <property type="molecule type" value="Genomic_DNA"/>
</dbReference>
<name>A0A0C9U0D8_SPHS4</name>
<dbReference type="Proteomes" id="UP000054279">
    <property type="component" value="Unassembled WGS sequence"/>
</dbReference>
<sequence length="134" mass="15277">MVSHSDHDFMLVKLDMETFVPLRKLGDPYEQFNWLSYLIATPEQVEIVPEDDCVGHAGKAAINEGSRRSAQLVTAFGTWLKCRIICIEKRTDLPLKFLNEGEIEVFISRGIRSSTFFEFCHCNFTDISRPIGSC</sequence>
<organism evidence="1 2">
    <name type="scientific">Sphaerobolus stellatus (strain SS14)</name>
    <dbReference type="NCBI Taxonomy" id="990650"/>
    <lineage>
        <taxon>Eukaryota</taxon>
        <taxon>Fungi</taxon>
        <taxon>Dikarya</taxon>
        <taxon>Basidiomycota</taxon>
        <taxon>Agaricomycotina</taxon>
        <taxon>Agaricomycetes</taxon>
        <taxon>Phallomycetidae</taxon>
        <taxon>Geastrales</taxon>
        <taxon>Sphaerobolaceae</taxon>
        <taxon>Sphaerobolus</taxon>
    </lineage>
</organism>
<gene>
    <name evidence="1" type="ORF">M422DRAFT_271407</name>
</gene>
<keyword evidence="2" id="KW-1185">Reference proteome</keyword>
<dbReference type="AlphaFoldDB" id="A0A0C9U0D8"/>
<accession>A0A0C9U0D8</accession>
<evidence type="ECO:0000313" key="2">
    <source>
        <dbReference type="Proteomes" id="UP000054279"/>
    </source>
</evidence>
<dbReference type="HOGENOM" id="CLU_1897534_0_0_1"/>
<proteinExistence type="predicted"/>
<protein>
    <submittedName>
        <fullName evidence="1">Uncharacterized protein</fullName>
    </submittedName>
</protein>
<reference evidence="1 2" key="1">
    <citation type="submission" date="2014-06" db="EMBL/GenBank/DDBJ databases">
        <title>Evolutionary Origins and Diversification of the Mycorrhizal Mutualists.</title>
        <authorList>
            <consortium name="DOE Joint Genome Institute"/>
            <consortium name="Mycorrhizal Genomics Consortium"/>
            <person name="Kohler A."/>
            <person name="Kuo A."/>
            <person name="Nagy L.G."/>
            <person name="Floudas D."/>
            <person name="Copeland A."/>
            <person name="Barry K.W."/>
            <person name="Cichocki N."/>
            <person name="Veneault-Fourrey C."/>
            <person name="LaButti K."/>
            <person name="Lindquist E.A."/>
            <person name="Lipzen A."/>
            <person name="Lundell T."/>
            <person name="Morin E."/>
            <person name="Murat C."/>
            <person name="Riley R."/>
            <person name="Ohm R."/>
            <person name="Sun H."/>
            <person name="Tunlid A."/>
            <person name="Henrissat B."/>
            <person name="Grigoriev I.V."/>
            <person name="Hibbett D.S."/>
            <person name="Martin F."/>
        </authorList>
    </citation>
    <scope>NUCLEOTIDE SEQUENCE [LARGE SCALE GENOMIC DNA]</scope>
    <source>
        <strain evidence="1 2">SS14</strain>
    </source>
</reference>